<dbReference type="RefSeq" id="XP_007840222.1">
    <property type="nucleotide sequence ID" value="XM_007842031.1"/>
</dbReference>
<name>W3WQ62_PESFW</name>
<dbReference type="AlphaFoldDB" id="W3WQ62"/>
<keyword evidence="4" id="KW-0238">DNA-binding</keyword>
<dbReference type="GeneID" id="19278463"/>
<reference evidence="9" key="1">
    <citation type="journal article" date="2015" name="BMC Genomics">
        <title>Genomic and transcriptomic analysis of the endophytic fungus Pestalotiopsis fici reveals its lifestyle and high potential for synthesis of natural products.</title>
        <authorList>
            <person name="Wang X."/>
            <person name="Zhang X."/>
            <person name="Liu L."/>
            <person name="Xiang M."/>
            <person name="Wang W."/>
            <person name="Sun X."/>
            <person name="Che Y."/>
            <person name="Guo L."/>
            <person name="Liu G."/>
            <person name="Guo L."/>
            <person name="Wang C."/>
            <person name="Yin W.B."/>
            <person name="Stadler M."/>
            <person name="Zhang X."/>
            <person name="Liu X."/>
        </authorList>
    </citation>
    <scope>NUCLEOTIDE SEQUENCE [LARGE SCALE GENOMIC DNA]</scope>
    <source>
        <strain evidence="9">W106-1 / CGMCC3.15140</strain>
    </source>
</reference>
<dbReference type="PROSITE" id="PS50048">
    <property type="entry name" value="ZN2_CY6_FUNGAL_2"/>
    <property type="match status" value="1"/>
</dbReference>
<dbReference type="PANTHER" id="PTHR36206">
    <property type="entry name" value="ASPERCRYPTIN BIOSYNTHESIS CLUSTER-SPECIFIC TRANSCRIPTION REGULATOR ATNN-RELATED"/>
    <property type="match status" value="1"/>
</dbReference>
<dbReference type="Gene3D" id="4.10.240.10">
    <property type="entry name" value="Zn(2)-C6 fungal-type DNA-binding domain"/>
    <property type="match status" value="1"/>
</dbReference>
<keyword evidence="9" id="KW-1185">Reference proteome</keyword>
<sequence>MTKPLPIRQRAYAPKTRAGCVGCKTRRRKCDEAKPQCEGCRRRRLVCVYGPSRAQLRDTTKQLVNIQPMPTRELQLYHEPSRSVFAKLSSAEVPYLDYFVRKLVHRLSFPGLGNTGLVQFLSQTALQQCEHNEHILHAVVGIGALAYFRQSKSTNVPLYQHRLSGCLENEHYRRAVKHYGQAIASTRSLMQDDASRQPWLVLITCVLFVLFEQLQDNTDAIDKLTASVIKFLNSPTRGSLASGDLLAAAVDDTGVAEAEHFICNNVVNNSMFSPMYPQCRKHLHDLSILSPQMAAIVGPEKSVAEFVSGWFRVGTVMVSPSLSFAQDLTMPRETVIAIMSAWEQETQRRLLSDPKPTGHSAFLLRYVGIACKAVTQSPPRGPADRDLSVGGHEIMEMMQLIEDEFEANRPTLTLEDSELIGEGSYDVTLPGLFIAARDMSSYPVRLRALNICRRILRPSSSWSNKAIYLGLCALVEIEGAGQTQEGATESQLGEQYNWTEGYWNEDYTKLHVVLQAVTPPGDLGHTPRRRHLIVSPQAYGLA</sequence>
<dbReference type="Proteomes" id="UP000030651">
    <property type="component" value="Unassembled WGS sequence"/>
</dbReference>
<dbReference type="CDD" id="cd00067">
    <property type="entry name" value="GAL4"/>
    <property type="match status" value="1"/>
</dbReference>
<evidence type="ECO:0000256" key="6">
    <source>
        <dbReference type="ARBA" id="ARBA00023242"/>
    </source>
</evidence>
<dbReference type="PANTHER" id="PTHR36206:SF4">
    <property type="entry name" value="HYPOTHETICAL CONSERVED PROTEIN (EUROFUNG)-RELATED"/>
    <property type="match status" value="1"/>
</dbReference>
<keyword evidence="2" id="KW-0862">Zinc</keyword>
<dbReference type="InterPro" id="IPR036864">
    <property type="entry name" value="Zn2-C6_fun-type_DNA-bd_sf"/>
</dbReference>
<dbReference type="SUPFAM" id="SSF57701">
    <property type="entry name" value="Zn2/Cys6 DNA-binding domain"/>
    <property type="match status" value="1"/>
</dbReference>
<evidence type="ECO:0000256" key="2">
    <source>
        <dbReference type="ARBA" id="ARBA00022833"/>
    </source>
</evidence>
<gene>
    <name evidence="8" type="ORF">PFICI_13450</name>
</gene>
<evidence type="ECO:0000313" key="8">
    <source>
        <dbReference type="EMBL" id="ETS74966.1"/>
    </source>
</evidence>
<keyword evidence="5" id="KW-0804">Transcription</keyword>
<dbReference type="HOGENOM" id="CLU_502576_0_0_1"/>
<dbReference type="EMBL" id="KI912119">
    <property type="protein sequence ID" value="ETS74966.1"/>
    <property type="molecule type" value="Genomic_DNA"/>
</dbReference>
<dbReference type="KEGG" id="pfy:PFICI_13450"/>
<evidence type="ECO:0000313" key="9">
    <source>
        <dbReference type="Proteomes" id="UP000030651"/>
    </source>
</evidence>
<dbReference type="InParanoid" id="W3WQ62"/>
<dbReference type="InterPro" id="IPR001138">
    <property type="entry name" value="Zn2Cys6_DnaBD"/>
</dbReference>
<dbReference type="OrthoDB" id="1919336at2759"/>
<keyword evidence="1" id="KW-0479">Metal-binding</keyword>
<dbReference type="PROSITE" id="PS00463">
    <property type="entry name" value="ZN2_CY6_FUNGAL_1"/>
    <property type="match status" value="1"/>
</dbReference>
<dbReference type="GO" id="GO:0000981">
    <property type="term" value="F:DNA-binding transcription factor activity, RNA polymerase II-specific"/>
    <property type="evidence" value="ECO:0007669"/>
    <property type="project" value="InterPro"/>
</dbReference>
<dbReference type="Pfam" id="PF00172">
    <property type="entry name" value="Zn_clus"/>
    <property type="match status" value="1"/>
</dbReference>
<keyword evidence="6" id="KW-0539">Nucleus</keyword>
<protein>
    <recommendedName>
        <fullName evidence="7">Zn(2)-C6 fungal-type domain-containing protein</fullName>
    </recommendedName>
</protein>
<accession>W3WQ62</accession>
<dbReference type="SMART" id="SM00066">
    <property type="entry name" value="GAL4"/>
    <property type="match status" value="1"/>
</dbReference>
<evidence type="ECO:0000256" key="3">
    <source>
        <dbReference type="ARBA" id="ARBA00023015"/>
    </source>
</evidence>
<evidence type="ECO:0000259" key="7">
    <source>
        <dbReference type="PROSITE" id="PS50048"/>
    </source>
</evidence>
<dbReference type="InterPro" id="IPR052360">
    <property type="entry name" value="Transcr_Regulatory_Proteins"/>
</dbReference>
<proteinExistence type="predicted"/>
<evidence type="ECO:0000256" key="1">
    <source>
        <dbReference type="ARBA" id="ARBA00022723"/>
    </source>
</evidence>
<dbReference type="GO" id="GO:0008270">
    <property type="term" value="F:zinc ion binding"/>
    <property type="evidence" value="ECO:0007669"/>
    <property type="project" value="InterPro"/>
</dbReference>
<evidence type="ECO:0000256" key="5">
    <source>
        <dbReference type="ARBA" id="ARBA00023163"/>
    </source>
</evidence>
<evidence type="ECO:0000256" key="4">
    <source>
        <dbReference type="ARBA" id="ARBA00023125"/>
    </source>
</evidence>
<organism evidence="8 9">
    <name type="scientific">Pestalotiopsis fici (strain W106-1 / CGMCC3.15140)</name>
    <dbReference type="NCBI Taxonomy" id="1229662"/>
    <lineage>
        <taxon>Eukaryota</taxon>
        <taxon>Fungi</taxon>
        <taxon>Dikarya</taxon>
        <taxon>Ascomycota</taxon>
        <taxon>Pezizomycotina</taxon>
        <taxon>Sordariomycetes</taxon>
        <taxon>Xylariomycetidae</taxon>
        <taxon>Amphisphaeriales</taxon>
        <taxon>Sporocadaceae</taxon>
        <taxon>Pestalotiopsis</taxon>
    </lineage>
</organism>
<keyword evidence="3" id="KW-0805">Transcription regulation</keyword>
<dbReference type="GO" id="GO:0003677">
    <property type="term" value="F:DNA binding"/>
    <property type="evidence" value="ECO:0007669"/>
    <property type="project" value="UniProtKB-KW"/>
</dbReference>
<feature type="domain" description="Zn(2)-C6 fungal-type" evidence="7">
    <location>
        <begin position="19"/>
        <end position="49"/>
    </location>
</feature>
<dbReference type="eggNOG" id="ENOG502SN6I">
    <property type="taxonomic scope" value="Eukaryota"/>
</dbReference>